<sequence length="247" mass="29296">MELESKLLGCNQIKLFTREGKLLPDPNLIWNIDHLIAFIQITINSWDKHSEAVNHEIKHKAQHDSSWINFKGKSADKKLYRDTTLNQKINERVYISSIFSVATYYITTFEAMEKLHNQLKTICQLQRYNIKKPKLYKNKHFHQKIKTIRNISFIHQDSTDEKNPMNIRTAMYWTPSISFKSNEIPTTEDYIFALGKWHQTINEEKTVTNIDIKIRGFTKFADTALEILEKNKSILSDYFYKIKEFQE</sequence>
<dbReference type="EMBL" id="BAABFU010000001">
    <property type="protein sequence ID" value="GAA4346045.1"/>
    <property type="molecule type" value="Genomic_DNA"/>
</dbReference>
<accession>A0ABP8HWK4</accession>
<evidence type="ECO:0008006" key="3">
    <source>
        <dbReference type="Google" id="ProtNLM"/>
    </source>
</evidence>
<dbReference type="RefSeq" id="WP_223576977.1">
    <property type="nucleotide sequence ID" value="NZ_BAABFU010000001.1"/>
</dbReference>
<name>A0ABP8HWK4_9GAMM</name>
<comment type="caution">
    <text evidence="1">The sequence shown here is derived from an EMBL/GenBank/DDBJ whole genome shotgun (WGS) entry which is preliminary data.</text>
</comment>
<organism evidence="1 2">
    <name type="scientific">Kangiella taiwanensis</name>
    <dbReference type="NCBI Taxonomy" id="1079179"/>
    <lineage>
        <taxon>Bacteria</taxon>
        <taxon>Pseudomonadati</taxon>
        <taxon>Pseudomonadota</taxon>
        <taxon>Gammaproteobacteria</taxon>
        <taxon>Kangiellales</taxon>
        <taxon>Kangiellaceae</taxon>
        <taxon>Kangiella</taxon>
    </lineage>
</organism>
<evidence type="ECO:0000313" key="2">
    <source>
        <dbReference type="Proteomes" id="UP001501294"/>
    </source>
</evidence>
<evidence type="ECO:0000313" key="1">
    <source>
        <dbReference type="EMBL" id="GAA4346045.1"/>
    </source>
</evidence>
<gene>
    <name evidence="1" type="ORF">GCM10023150_07020</name>
</gene>
<protein>
    <recommendedName>
        <fullName evidence="3">TIGR04255 family protein</fullName>
    </recommendedName>
</protein>
<keyword evidence="2" id="KW-1185">Reference proteome</keyword>
<reference evidence="2" key="1">
    <citation type="journal article" date="2019" name="Int. J. Syst. Evol. Microbiol.">
        <title>The Global Catalogue of Microorganisms (GCM) 10K type strain sequencing project: providing services to taxonomists for standard genome sequencing and annotation.</title>
        <authorList>
            <consortium name="The Broad Institute Genomics Platform"/>
            <consortium name="The Broad Institute Genome Sequencing Center for Infectious Disease"/>
            <person name="Wu L."/>
            <person name="Ma J."/>
        </authorList>
    </citation>
    <scope>NUCLEOTIDE SEQUENCE [LARGE SCALE GENOMIC DNA]</scope>
    <source>
        <strain evidence="2">JCM 17727</strain>
    </source>
</reference>
<proteinExistence type="predicted"/>
<dbReference type="Proteomes" id="UP001501294">
    <property type="component" value="Unassembled WGS sequence"/>
</dbReference>